<dbReference type="Proteomes" id="UP000574390">
    <property type="component" value="Unassembled WGS sequence"/>
</dbReference>
<evidence type="ECO:0000313" key="3">
    <source>
        <dbReference type="Proteomes" id="UP000574390"/>
    </source>
</evidence>
<feature type="compositionally biased region" description="Basic and acidic residues" evidence="1">
    <location>
        <begin position="70"/>
        <end position="86"/>
    </location>
</feature>
<protein>
    <submittedName>
        <fullName evidence="2">Uncharacterized protein</fullName>
    </submittedName>
</protein>
<name>A0A7J6UFF2_PEROL</name>
<reference evidence="2 3" key="1">
    <citation type="submission" date="2020-04" db="EMBL/GenBank/DDBJ databases">
        <title>Perkinsus olseni comparative genomics.</title>
        <authorList>
            <person name="Bogema D.R."/>
        </authorList>
    </citation>
    <scope>NUCLEOTIDE SEQUENCE [LARGE SCALE GENOMIC DNA]</scope>
    <source>
        <strain evidence="2">ATCC PRA-205</strain>
    </source>
</reference>
<feature type="non-terminal residue" evidence="2">
    <location>
        <position position="116"/>
    </location>
</feature>
<dbReference type="AlphaFoldDB" id="A0A7J6UFF2"/>
<gene>
    <name evidence="2" type="ORF">FOZ62_008193</name>
</gene>
<sequence length="116" mass="12573">ASLGTLGDAYSVIVVVGSLSIMSVSSNNEELRAALNRRLAKRAHRAPNRPTTAPPSAFDKKPPVPANDTVNDRPRRDVASASGGERELLCSRRCVCASALDFRTSYPLSRETCFRK</sequence>
<accession>A0A7J6UFF2</accession>
<organism evidence="2 3">
    <name type="scientific">Perkinsus olseni</name>
    <name type="common">Perkinsus atlanticus</name>
    <dbReference type="NCBI Taxonomy" id="32597"/>
    <lineage>
        <taxon>Eukaryota</taxon>
        <taxon>Sar</taxon>
        <taxon>Alveolata</taxon>
        <taxon>Perkinsozoa</taxon>
        <taxon>Perkinsea</taxon>
        <taxon>Perkinsida</taxon>
        <taxon>Perkinsidae</taxon>
        <taxon>Perkinsus</taxon>
    </lineage>
</organism>
<evidence type="ECO:0000313" key="2">
    <source>
        <dbReference type="EMBL" id="KAF4755980.1"/>
    </source>
</evidence>
<evidence type="ECO:0000256" key="1">
    <source>
        <dbReference type="SAM" id="MobiDB-lite"/>
    </source>
</evidence>
<proteinExistence type="predicted"/>
<dbReference type="EMBL" id="JABANM010000430">
    <property type="protein sequence ID" value="KAF4755980.1"/>
    <property type="molecule type" value="Genomic_DNA"/>
</dbReference>
<comment type="caution">
    <text evidence="2">The sequence shown here is derived from an EMBL/GenBank/DDBJ whole genome shotgun (WGS) entry which is preliminary data.</text>
</comment>
<feature type="region of interest" description="Disordered" evidence="1">
    <location>
        <begin position="40"/>
        <end position="86"/>
    </location>
</feature>